<dbReference type="InterPro" id="IPR036770">
    <property type="entry name" value="Ankyrin_rpt-contain_sf"/>
</dbReference>
<evidence type="ECO:0000256" key="4">
    <source>
        <dbReference type="SAM" id="Coils"/>
    </source>
</evidence>
<dbReference type="Proteomes" id="UP001303946">
    <property type="component" value="Chromosome"/>
</dbReference>
<evidence type="ECO:0000256" key="1">
    <source>
        <dbReference type="ARBA" id="ARBA00022737"/>
    </source>
</evidence>
<dbReference type="RefSeq" id="WP_316699538.1">
    <property type="nucleotide sequence ID" value="NZ_CP136336.1"/>
</dbReference>
<keyword evidence="4" id="KW-0175">Coiled coil</keyword>
<dbReference type="PROSITE" id="PS50297">
    <property type="entry name" value="ANK_REP_REGION"/>
    <property type="match status" value="2"/>
</dbReference>
<dbReference type="PANTHER" id="PTHR24198:SF165">
    <property type="entry name" value="ANKYRIN REPEAT-CONTAINING PROTEIN-RELATED"/>
    <property type="match status" value="1"/>
</dbReference>
<evidence type="ECO:0000256" key="2">
    <source>
        <dbReference type="ARBA" id="ARBA00023043"/>
    </source>
</evidence>
<dbReference type="SUPFAM" id="SSF48403">
    <property type="entry name" value="Ankyrin repeat"/>
    <property type="match status" value="1"/>
</dbReference>
<feature type="coiled-coil region" evidence="4">
    <location>
        <begin position="119"/>
        <end position="146"/>
    </location>
</feature>
<dbReference type="Gene3D" id="1.25.40.20">
    <property type="entry name" value="Ankyrin repeat-containing domain"/>
    <property type="match status" value="1"/>
</dbReference>
<evidence type="ECO:0000313" key="6">
    <source>
        <dbReference type="Proteomes" id="UP001303946"/>
    </source>
</evidence>
<dbReference type="SMART" id="SM00248">
    <property type="entry name" value="ANK"/>
    <property type="match status" value="2"/>
</dbReference>
<reference evidence="5 6" key="1">
    <citation type="submission" date="2023-10" db="EMBL/GenBank/DDBJ databases">
        <title>Bacteria for the degradation of biodegradable plastic PBAT(Polybutylene adipate terephthalate).</title>
        <authorList>
            <person name="Weon H.-Y."/>
            <person name="Yeon J."/>
        </authorList>
    </citation>
    <scope>NUCLEOTIDE SEQUENCE [LARGE SCALE GENOMIC DNA]</scope>
    <source>
        <strain evidence="5 6">SBD 7-3</strain>
    </source>
</reference>
<protein>
    <submittedName>
        <fullName evidence="5">Ankyrin repeat domain-containing protein</fullName>
    </submittedName>
</protein>
<sequence length="152" mass="16699">MSAFVAEAKRLSSFAELDFSDINATDLSGENLLHLAVAWENHSIAAELLKAGININQHGDLGHTPLHEACAKGDLEMVKLLVHAGADLFALTEGHPPFTSARYGGHDHICDYLSVEMKRAQEREQATYLRARIAQLRREIDRLEGQLGAARA</sequence>
<accession>A0ABZ0CPY1</accession>
<name>A0ABZ0CPY1_9BURK</name>
<evidence type="ECO:0000256" key="3">
    <source>
        <dbReference type="PROSITE-ProRule" id="PRU00023"/>
    </source>
</evidence>
<proteinExistence type="predicted"/>
<evidence type="ECO:0000313" key="5">
    <source>
        <dbReference type="EMBL" id="WOB06893.1"/>
    </source>
</evidence>
<gene>
    <name evidence="5" type="ORF">RXV79_18445</name>
</gene>
<feature type="repeat" description="ANK" evidence="3">
    <location>
        <begin position="28"/>
        <end position="60"/>
    </location>
</feature>
<dbReference type="PROSITE" id="PS50088">
    <property type="entry name" value="ANK_REPEAT"/>
    <property type="match status" value="2"/>
</dbReference>
<keyword evidence="1" id="KW-0677">Repeat</keyword>
<dbReference type="PANTHER" id="PTHR24198">
    <property type="entry name" value="ANKYRIN REPEAT AND PROTEIN KINASE DOMAIN-CONTAINING PROTEIN"/>
    <property type="match status" value="1"/>
</dbReference>
<dbReference type="EMBL" id="CP136336">
    <property type="protein sequence ID" value="WOB06893.1"/>
    <property type="molecule type" value="Genomic_DNA"/>
</dbReference>
<keyword evidence="6" id="KW-1185">Reference proteome</keyword>
<keyword evidence="2 3" id="KW-0040">ANK repeat</keyword>
<organism evidence="5 6">
    <name type="scientific">Piscinibacter gummiphilus</name>
    <dbReference type="NCBI Taxonomy" id="946333"/>
    <lineage>
        <taxon>Bacteria</taxon>
        <taxon>Pseudomonadati</taxon>
        <taxon>Pseudomonadota</taxon>
        <taxon>Betaproteobacteria</taxon>
        <taxon>Burkholderiales</taxon>
        <taxon>Sphaerotilaceae</taxon>
        <taxon>Piscinibacter</taxon>
    </lineage>
</organism>
<feature type="repeat" description="ANK" evidence="3">
    <location>
        <begin position="61"/>
        <end position="93"/>
    </location>
</feature>
<dbReference type="Pfam" id="PF12796">
    <property type="entry name" value="Ank_2"/>
    <property type="match status" value="1"/>
</dbReference>
<dbReference type="InterPro" id="IPR002110">
    <property type="entry name" value="Ankyrin_rpt"/>
</dbReference>